<dbReference type="AlphaFoldDB" id="A0A8C4TIG3"/>
<proteinExistence type="inferred from homology"/>
<sequence length="212" mass="24520">MSDSASHTNEENAMNNDLTSYQGIVPNKKDCIYTSCYCEENIWKLCRHIALQKPCPIEEVYVIFISNESRMIPLWKQKSSRGGNPVIWDYHVILLHTSHSGCHIYDLDTILPFPCSLKCYVDEAFRSDDLINLTFKRKLRVIPADTFLKTFASDRSHMKDPTGEWRMPPPPYPCIETTECKMNLDDFISMDANIGWGVVYTLTDFTQQFSEK</sequence>
<dbReference type="GO" id="GO:0005829">
    <property type="term" value="C:cytosol"/>
    <property type="evidence" value="ECO:0007669"/>
    <property type="project" value="TreeGrafter"/>
</dbReference>
<comment type="subunit">
    <text evidence="3 8">Monomer.</text>
</comment>
<evidence type="ECO:0000256" key="4">
    <source>
        <dbReference type="ARBA" id="ARBA00012718"/>
    </source>
</evidence>
<dbReference type="Gene3D" id="3.10.620.10">
    <property type="entry name" value="Protein N-terminal glutamine amidohydrolase, alpha beta roll"/>
    <property type="match status" value="1"/>
</dbReference>
<dbReference type="FunFam" id="3.10.620.10:FF:000001">
    <property type="entry name" value="Blast:Protein N-terminal glutamine amidohydrolase"/>
    <property type="match status" value="1"/>
</dbReference>
<dbReference type="PANTHER" id="PTHR13035">
    <property type="entry name" value="PROTEIN N-TERMINAL GLUTAMINE AMIDOHYDROLASE"/>
    <property type="match status" value="1"/>
</dbReference>
<dbReference type="InterPro" id="IPR039733">
    <property type="entry name" value="NTAQ1"/>
</dbReference>
<dbReference type="Pfam" id="PF09764">
    <property type="entry name" value="Nt_Gln_amidase"/>
    <property type="match status" value="1"/>
</dbReference>
<dbReference type="InterPro" id="IPR037132">
    <property type="entry name" value="N_Gln_amidohydro_ab_roll_sf"/>
</dbReference>
<reference evidence="10" key="2">
    <citation type="submission" date="2025-08" db="UniProtKB">
        <authorList>
            <consortium name="Ensembl"/>
        </authorList>
    </citation>
    <scope>IDENTIFICATION</scope>
</reference>
<protein>
    <recommendedName>
        <fullName evidence="5 8">Protein N-terminal glutamine amidohydrolase</fullName>
        <ecNumber evidence="4 8">3.5.1.122</ecNumber>
    </recommendedName>
    <alternativeName>
        <fullName evidence="8">Protein NH2-terminal glutamine deamidase</fullName>
    </alternativeName>
</protein>
<dbReference type="RefSeq" id="XP_028673055.1">
    <property type="nucleotide sequence ID" value="XM_028817222.2"/>
</dbReference>
<comment type="similarity">
    <text evidence="2 8">Belongs to the NTAQ1 family.</text>
</comment>
<evidence type="ECO:0000313" key="10">
    <source>
        <dbReference type="Ensembl" id="ENSECRP00000031088.1"/>
    </source>
</evidence>
<dbReference type="PANTHER" id="PTHR13035:SF0">
    <property type="entry name" value="PROTEIN N-TERMINAL GLUTAMINE AMIDOHYDROLASE"/>
    <property type="match status" value="1"/>
</dbReference>
<dbReference type="EC" id="3.5.1.122" evidence="4 8"/>
<dbReference type="Proteomes" id="UP000694620">
    <property type="component" value="Chromosome 13"/>
</dbReference>
<evidence type="ECO:0000256" key="7">
    <source>
        <dbReference type="ARBA" id="ARBA00048768"/>
    </source>
</evidence>
<evidence type="ECO:0000256" key="8">
    <source>
        <dbReference type="RuleBase" id="RU367082"/>
    </source>
</evidence>
<evidence type="ECO:0000256" key="5">
    <source>
        <dbReference type="ARBA" id="ARBA00021247"/>
    </source>
</evidence>
<dbReference type="GeneTree" id="ENSGT00390000014398"/>
<keyword evidence="6 8" id="KW-0378">Hydrolase</keyword>
<gene>
    <name evidence="10" type="primary">NTAQ1</name>
    <name evidence="10" type="synonym">ntaq1</name>
</gene>
<evidence type="ECO:0000259" key="9">
    <source>
        <dbReference type="Pfam" id="PF09764"/>
    </source>
</evidence>
<evidence type="ECO:0000256" key="6">
    <source>
        <dbReference type="ARBA" id="ARBA00022801"/>
    </source>
</evidence>
<evidence type="ECO:0000256" key="1">
    <source>
        <dbReference type="ARBA" id="ARBA00002022"/>
    </source>
</evidence>
<name>A0A8C4TIG3_ERPCA</name>
<keyword evidence="11" id="KW-1185">Reference proteome</keyword>
<dbReference type="GO" id="GO:0008418">
    <property type="term" value="F:protein-N-terminal asparagine amidohydrolase activity"/>
    <property type="evidence" value="ECO:0007669"/>
    <property type="project" value="UniProtKB-UniRule"/>
</dbReference>
<dbReference type="InterPro" id="IPR023128">
    <property type="entry name" value="Prot_N_Gln_amidohydro_ab_roll"/>
</dbReference>
<accession>A0A8C4TIG3</accession>
<reference evidence="10" key="3">
    <citation type="submission" date="2025-09" db="UniProtKB">
        <authorList>
            <consortium name="Ensembl"/>
        </authorList>
    </citation>
    <scope>IDENTIFICATION</scope>
</reference>
<evidence type="ECO:0000256" key="3">
    <source>
        <dbReference type="ARBA" id="ARBA00011245"/>
    </source>
</evidence>
<dbReference type="GO" id="GO:0070773">
    <property type="term" value="F:protein-N-terminal glutamine amidohydrolase activity"/>
    <property type="evidence" value="ECO:0007669"/>
    <property type="project" value="UniProtKB-UniRule"/>
</dbReference>
<dbReference type="GO" id="GO:0005634">
    <property type="term" value="C:nucleus"/>
    <property type="evidence" value="ECO:0007669"/>
    <property type="project" value="TreeGrafter"/>
</dbReference>
<reference evidence="10" key="1">
    <citation type="submission" date="2021-06" db="EMBL/GenBank/DDBJ databases">
        <authorList>
            <consortium name="Wellcome Sanger Institute Data Sharing"/>
        </authorList>
    </citation>
    <scope>NUCLEOTIDE SEQUENCE [LARGE SCALE GENOMIC DNA]</scope>
</reference>
<dbReference type="GeneID" id="114663472"/>
<feature type="domain" description="Protein N-terminal glutamine amidohydrolase alpha beta roll" evidence="9">
    <location>
        <begin position="33"/>
        <end position="209"/>
    </location>
</feature>
<dbReference type="Ensembl" id="ENSECRT00000031747.1">
    <property type="protein sequence ID" value="ENSECRP00000031088.1"/>
    <property type="gene ID" value="ENSECRG00000021075.1"/>
</dbReference>
<comment type="catalytic activity">
    <reaction evidence="7 8">
        <text>N-terminal L-glutaminyl-[protein] + H2O = N-terminal L-glutamyl-[protein] + NH4(+)</text>
        <dbReference type="Rhea" id="RHEA:50680"/>
        <dbReference type="Rhea" id="RHEA-COMP:12668"/>
        <dbReference type="Rhea" id="RHEA-COMP:12777"/>
        <dbReference type="ChEBI" id="CHEBI:15377"/>
        <dbReference type="ChEBI" id="CHEBI:28938"/>
        <dbReference type="ChEBI" id="CHEBI:64721"/>
        <dbReference type="ChEBI" id="CHEBI:64722"/>
        <dbReference type="EC" id="3.5.1.122"/>
    </reaction>
</comment>
<comment type="function">
    <text evidence="1">Mediates the side-chain deamidation of N-terminal glutamine residues to glutamate, an important step in N-end rule pathway of protein degradation. Conversion of the resulting N-terminal glutamine to glutamate renders the protein susceptible to arginylation, polyubiquitination and degradation as specified by the N-end rule. Does not act on substrates with internal or C-terminal glutamine and does not act on non-glutamine residues in any position. Does not deaminate acetylated N-terminal glutamine. With the exception of proline, all tested second-position residues on substrate peptides do not greatly influence the activity. In contrast, a proline at position 2, virtually abolishes deamidation of N-terminal glutamine.</text>
</comment>
<organism evidence="10 11">
    <name type="scientific">Erpetoichthys calabaricus</name>
    <name type="common">Rope fish</name>
    <name type="synonym">Calamoichthys calabaricus</name>
    <dbReference type="NCBI Taxonomy" id="27687"/>
    <lineage>
        <taxon>Eukaryota</taxon>
        <taxon>Metazoa</taxon>
        <taxon>Chordata</taxon>
        <taxon>Craniata</taxon>
        <taxon>Vertebrata</taxon>
        <taxon>Euteleostomi</taxon>
        <taxon>Actinopterygii</taxon>
        <taxon>Polypteriformes</taxon>
        <taxon>Polypteridae</taxon>
        <taxon>Erpetoichthys</taxon>
    </lineage>
</organism>
<dbReference type="OrthoDB" id="191192at2759"/>
<evidence type="ECO:0000313" key="11">
    <source>
        <dbReference type="Proteomes" id="UP000694620"/>
    </source>
</evidence>
<evidence type="ECO:0000256" key="2">
    <source>
        <dbReference type="ARBA" id="ARBA00008985"/>
    </source>
</evidence>